<comment type="caution">
    <text evidence="1">The sequence shown here is derived from an EMBL/GenBank/DDBJ whole genome shotgun (WGS) entry which is preliminary data.</text>
</comment>
<evidence type="ECO:0000313" key="2">
    <source>
        <dbReference type="Proteomes" id="UP001255246"/>
    </source>
</evidence>
<dbReference type="Proteomes" id="UP001255246">
    <property type="component" value="Unassembled WGS sequence"/>
</dbReference>
<name>A0ABU3A8T8_9FLAO</name>
<gene>
    <name evidence="1" type="ORF">RM706_05010</name>
</gene>
<sequence length="147" mass="16644">MKTEAYQYCKAYVNSRIQRIQKQINEVKLSLSSESKSTAGDKHETGRAMLQLEREKLGQQLLEAEKMQQLLKKVPTETNSERVVLGSLVQTDTTFYYIAISAGKYEAKAAEIFCISPNTPIARLLLGKEVDHNFEFNKLKSKIIAIS</sequence>
<keyword evidence="2" id="KW-1185">Reference proteome</keyword>
<proteinExistence type="predicted"/>
<accession>A0ABU3A8T8</accession>
<dbReference type="EMBL" id="JAVRHR010000001">
    <property type="protein sequence ID" value="MDT0606374.1"/>
    <property type="molecule type" value="Genomic_DNA"/>
</dbReference>
<dbReference type="RefSeq" id="WP_311349930.1">
    <property type="nucleotide sequence ID" value="NZ_JAVRHR010000001.1"/>
</dbReference>
<protein>
    <submittedName>
        <fullName evidence="1">3-oxoacyl-ACP synthase</fullName>
    </submittedName>
</protein>
<evidence type="ECO:0000313" key="1">
    <source>
        <dbReference type="EMBL" id="MDT0606374.1"/>
    </source>
</evidence>
<organism evidence="1 2">
    <name type="scientific">Croceitalea rosinachiae</name>
    <dbReference type="NCBI Taxonomy" id="3075596"/>
    <lineage>
        <taxon>Bacteria</taxon>
        <taxon>Pseudomonadati</taxon>
        <taxon>Bacteroidota</taxon>
        <taxon>Flavobacteriia</taxon>
        <taxon>Flavobacteriales</taxon>
        <taxon>Flavobacteriaceae</taxon>
        <taxon>Croceitalea</taxon>
    </lineage>
</organism>
<reference evidence="1 2" key="1">
    <citation type="submission" date="2023-09" db="EMBL/GenBank/DDBJ databases">
        <authorList>
            <person name="Rey-Velasco X."/>
        </authorList>
    </citation>
    <scope>NUCLEOTIDE SEQUENCE [LARGE SCALE GENOMIC DNA]</scope>
    <source>
        <strain evidence="1 2">F388</strain>
    </source>
</reference>